<dbReference type="SUPFAM" id="SSF141571">
    <property type="entry name" value="Pentapeptide repeat-like"/>
    <property type="match status" value="1"/>
</dbReference>
<name>A0A7T4EHV4_9CORY</name>
<reference evidence="1 2" key="1">
    <citation type="submission" date="2020-12" db="EMBL/GenBank/DDBJ databases">
        <title>FDA dAtabase for Regulatory Grade micrObial Sequences (FDA-ARGOS): Supporting development and validation of Infectious Disease Dx tests.</title>
        <authorList>
            <person name="Sproer C."/>
            <person name="Gronow S."/>
            <person name="Severitt S."/>
            <person name="Schroder I."/>
            <person name="Tallon L."/>
            <person name="Sadzewicz L."/>
            <person name="Zhao X."/>
            <person name="Boylan J."/>
            <person name="Ott S."/>
            <person name="Bowen H."/>
            <person name="Vavikolanu K."/>
            <person name="Mehta A."/>
            <person name="Aluvathingal J."/>
            <person name="Nadendla S."/>
            <person name="Lowell S."/>
            <person name="Myers T."/>
            <person name="Yan Y."/>
            <person name="Sichtig H."/>
        </authorList>
    </citation>
    <scope>NUCLEOTIDE SEQUENCE [LARGE SCALE GENOMIC DNA]</scope>
    <source>
        <strain evidence="1 2">FDAARGOS_1053</strain>
    </source>
</reference>
<dbReference type="EMBL" id="CP066007">
    <property type="protein sequence ID" value="QQB47666.1"/>
    <property type="molecule type" value="Genomic_DNA"/>
</dbReference>
<dbReference type="Gene3D" id="2.160.20.80">
    <property type="entry name" value="E3 ubiquitin-protein ligase SopA"/>
    <property type="match status" value="1"/>
</dbReference>
<dbReference type="PANTHER" id="PTHR14136:SF17">
    <property type="entry name" value="BTB_POZ DOMAIN-CONTAINING PROTEIN KCTD9"/>
    <property type="match status" value="1"/>
</dbReference>
<accession>A0A7T4EHV4</accession>
<evidence type="ECO:0000313" key="2">
    <source>
        <dbReference type="Proteomes" id="UP000596145"/>
    </source>
</evidence>
<dbReference type="InterPro" id="IPR051082">
    <property type="entry name" value="Pentapeptide-BTB/POZ_domain"/>
</dbReference>
<dbReference type="PANTHER" id="PTHR14136">
    <property type="entry name" value="BTB_POZ DOMAIN-CONTAINING PROTEIN KCTD9"/>
    <property type="match status" value="1"/>
</dbReference>
<organism evidence="1 2">
    <name type="scientific">Corynebacterium glucuronolyticum</name>
    <dbReference type="NCBI Taxonomy" id="39791"/>
    <lineage>
        <taxon>Bacteria</taxon>
        <taxon>Bacillati</taxon>
        <taxon>Actinomycetota</taxon>
        <taxon>Actinomycetes</taxon>
        <taxon>Mycobacteriales</taxon>
        <taxon>Corynebacteriaceae</taxon>
        <taxon>Corynebacterium</taxon>
    </lineage>
</organism>
<proteinExistence type="predicted"/>
<dbReference type="Proteomes" id="UP000596145">
    <property type="component" value="Chromosome"/>
</dbReference>
<dbReference type="InterPro" id="IPR001646">
    <property type="entry name" value="5peptide_repeat"/>
</dbReference>
<protein>
    <submittedName>
        <fullName evidence="1">Pentapeptide repeat-containing protein</fullName>
    </submittedName>
</protein>
<sequence>MFDECDKSVKISQNLGAIIGLLNRPGRFAESRSFESVRTYALSGLLDRIYYKNGNFYFCTDQVEFSWECLKNVKIGYCSVDFSAMTFANVELHFGIDLVDTRELYFDHCDLSGSQFSGEMKECSFEGCDLQSVYFEYVDFDCVQFVDCDCRYASLHCCDLDGVCFVGSDLRGVQLNTGDFAYGVDGTSAENVTFRDVLIDRWTVLPDGMTVGRNGAEDVQHRWPGIVVEDCD</sequence>
<dbReference type="Pfam" id="PF13599">
    <property type="entry name" value="Pentapeptide_4"/>
    <property type="match status" value="1"/>
</dbReference>
<evidence type="ECO:0000313" key="1">
    <source>
        <dbReference type="EMBL" id="QQB47666.1"/>
    </source>
</evidence>
<dbReference type="AlphaFoldDB" id="A0A7T4EHV4"/>
<dbReference type="OrthoDB" id="4775025at2"/>
<gene>
    <name evidence="1" type="ORF">I6I10_04175</name>
</gene>